<comment type="caution">
    <text evidence="1">The sequence shown here is derived from an EMBL/GenBank/DDBJ whole genome shotgun (WGS) entry which is preliminary data.</text>
</comment>
<dbReference type="Proteomes" id="UP000662111">
    <property type="component" value="Unassembled WGS sequence"/>
</dbReference>
<dbReference type="SUPFAM" id="SSF56399">
    <property type="entry name" value="ADP-ribosylation"/>
    <property type="match status" value="1"/>
</dbReference>
<evidence type="ECO:0008006" key="3">
    <source>
        <dbReference type="Google" id="ProtNLM"/>
    </source>
</evidence>
<dbReference type="InterPro" id="IPR009297">
    <property type="entry name" value="DUF952"/>
</dbReference>
<name>A0ABQ2F9S0_9MICO</name>
<keyword evidence="2" id="KW-1185">Reference proteome</keyword>
<dbReference type="Gene3D" id="3.20.170.20">
    <property type="entry name" value="Protein of unknown function DUF952"/>
    <property type="match status" value="1"/>
</dbReference>
<organism evidence="1 2">
    <name type="scientific">Ornithinimicrobium pekingense</name>
    <dbReference type="NCBI Taxonomy" id="384677"/>
    <lineage>
        <taxon>Bacteria</taxon>
        <taxon>Bacillati</taxon>
        <taxon>Actinomycetota</taxon>
        <taxon>Actinomycetes</taxon>
        <taxon>Micrococcales</taxon>
        <taxon>Ornithinimicrobiaceae</taxon>
        <taxon>Ornithinimicrobium</taxon>
    </lineage>
</organism>
<accession>A0ABQ2F9S0</accession>
<dbReference type="Pfam" id="PF06108">
    <property type="entry name" value="DUF952"/>
    <property type="match status" value="1"/>
</dbReference>
<dbReference type="RefSeq" id="WP_022923187.1">
    <property type="nucleotide sequence ID" value="NZ_BMLB01000003.1"/>
</dbReference>
<sequence>MSEGGPTDAQQEENAEGRPLWHLAELTHWQDALRTGTYDRSTRGATLAEVGFVHASWPEQLPGVAKVLYARVAEPLVVLEIDPGALEQAGVEVRVEPGDPQDPASPLFPHLYGPLPVSAVTRTRPAAVEKGWLDLGPWEARA</sequence>
<reference evidence="2" key="1">
    <citation type="journal article" date="2019" name="Int. J. Syst. Evol. Microbiol.">
        <title>The Global Catalogue of Microorganisms (GCM) 10K type strain sequencing project: providing services to taxonomists for standard genome sequencing and annotation.</title>
        <authorList>
            <consortium name="The Broad Institute Genomics Platform"/>
            <consortium name="The Broad Institute Genome Sequencing Center for Infectious Disease"/>
            <person name="Wu L."/>
            <person name="Ma J."/>
        </authorList>
    </citation>
    <scope>NUCLEOTIDE SEQUENCE [LARGE SCALE GENOMIC DNA]</scope>
    <source>
        <strain evidence="2">CGMCC 1.5362</strain>
    </source>
</reference>
<evidence type="ECO:0000313" key="1">
    <source>
        <dbReference type="EMBL" id="GGK67504.1"/>
    </source>
</evidence>
<gene>
    <name evidence="1" type="ORF">GCM10011509_14820</name>
</gene>
<proteinExistence type="predicted"/>
<protein>
    <recommendedName>
        <fullName evidence="3">DUF952 domain-containing protein</fullName>
    </recommendedName>
</protein>
<dbReference type="EMBL" id="BMLB01000003">
    <property type="protein sequence ID" value="GGK67504.1"/>
    <property type="molecule type" value="Genomic_DNA"/>
</dbReference>
<evidence type="ECO:0000313" key="2">
    <source>
        <dbReference type="Proteomes" id="UP000662111"/>
    </source>
</evidence>